<proteinExistence type="predicted"/>
<dbReference type="WBParaSite" id="TMUE_3000012594.1">
    <property type="protein sequence ID" value="TMUE_3000012594.1"/>
    <property type="gene ID" value="WBGene00290501"/>
</dbReference>
<name>A0A5S6QZT7_TRIMR</name>
<accession>A0A5S6QZT7</accession>
<organism evidence="1 2">
    <name type="scientific">Trichuris muris</name>
    <name type="common">Mouse whipworm</name>
    <dbReference type="NCBI Taxonomy" id="70415"/>
    <lineage>
        <taxon>Eukaryota</taxon>
        <taxon>Metazoa</taxon>
        <taxon>Ecdysozoa</taxon>
        <taxon>Nematoda</taxon>
        <taxon>Enoplea</taxon>
        <taxon>Dorylaimia</taxon>
        <taxon>Trichinellida</taxon>
        <taxon>Trichuridae</taxon>
        <taxon>Trichuris</taxon>
    </lineage>
</organism>
<dbReference type="Proteomes" id="UP000046395">
    <property type="component" value="Unassembled WGS sequence"/>
</dbReference>
<reference evidence="2" key="1">
    <citation type="submission" date="2019-12" db="UniProtKB">
        <authorList>
            <consortium name="WormBaseParasite"/>
        </authorList>
    </citation>
    <scope>IDENTIFICATION</scope>
</reference>
<sequence length="161" mass="18463">MPCCGRPRKVWWNPLHSREKQTALLGGCQHELPSIDPTLILRKSICPPKLVHQLAKAAVAWSTWFRVRISLSSFPTNRRQDYPLFGKRQPGEDRRRMEDHPQRCIGCAVVGASPHEGIHGRSKDVEDIFQITVQQAKLTVPYFRCIVQIYCARLIHSAKLQ</sequence>
<protein>
    <submittedName>
        <fullName evidence="2">Uncharacterized protein</fullName>
    </submittedName>
</protein>
<keyword evidence="1" id="KW-1185">Reference proteome</keyword>
<evidence type="ECO:0000313" key="2">
    <source>
        <dbReference type="WBParaSite" id="TMUE_3000012594.1"/>
    </source>
</evidence>
<evidence type="ECO:0000313" key="1">
    <source>
        <dbReference type="Proteomes" id="UP000046395"/>
    </source>
</evidence>
<dbReference type="AlphaFoldDB" id="A0A5S6QZT7"/>